<dbReference type="InterPro" id="IPR038900">
    <property type="entry name" value="TMC"/>
</dbReference>
<feature type="transmembrane region" description="Helical" evidence="8">
    <location>
        <begin position="680"/>
        <end position="701"/>
    </location>
</feature>
<proteinExistence type="inferred from homology"/>
<dbReference type="Pfam" id="PF07810">
    <property type="entry name" value="TMC"/>
    <property type="match status" value="1"/>
</dbReference>
<feature type="transmembrane region" description="Helical" evidence="8">
    <location>
        <begin position="781"/>
        <end position="798"/>
    </location>
</feature>
<dbReference type="OrthoDB" id="1936208at2759"/>
<evidence type="ECO:0000313" key="10">
    <source>
        <dbReference type="EMBL" id="OQV20979.1"/>
    </source>
</evidence>
<accession>A0A1W0X0I3</accession>
<dbReference type="PANTHER" id="PTHR23302">
    <property type="entry name" value="TRANSMEMBRANE CHANNEL-RELATED"/>
    <property type="match status" value="1"/>
</dbReference>
<comment type="similarity">
    <text evidence="2">Belongs to the TMC family.</text>
</comment>
<evidence type="ECO:0000256" key="5">
    <source>
        <dbReference type="ARBA" id="ARBA00023136"/>
    </source>
</evidence>
<keyword evidence="3 8" id="KW-0812">Transmembrane</keyword>
<feature type="region of interest" description="Disordered" evidence="7">
    <location>
        <begin position="87"/>
        <end position="113"/>
    </location>
</feature>
<feature type="compositionally biased region" description="Acidic residues" evidence="7">
    <location>
        <begin position="91"/>
        <end position="103"/>
    </location>
</feature>
<feature type="transmembrane region" description="Helical" evidence="8">
    <location>
        <begin position="214"/>
        <end position="235"/>
    </location>
</feature>
<evidence type="ECO:0000256" key="8">
    <source>
        <dbReference type="SAM" id="Phobius"/>
    </source>
</evidence>
<evidence type="ECO:0000313" key="11">
    <source>
        <dbReference type="Proteomes" id="UP000192578"/>
    </source>
</evidence>
<feature type="transmembrane region" description="Helical" evidence="8">
    <location>
        <begin position="560"/>
        <end position="578"/>
    </location>
</feature>
<reference evidence="11" key="1">
    <citation type="submission" date="2017-01" db="EMBL/GenBank/DDBJ databases">
        <title>Comparative genomics of anhydrobiosis in the tardigrade Hypsibius dujardini.</title>
        <authorList>
            <person name="Yoshida Y."/>
            <person name="Koutsovoulos G."/>
            <person name="Laetsch D."/>
            <person name="Stevens L."/>
            <person name="Kumar S."/>
            <person name="Horikawa D."/>
            <person name="Ishino K."/>
            <person name="Komine S."/>
            <person name="Tomita M."/>
            <person name="Blaxter M."/>
            <person name="Arakawa K."/>
        </authorList>
    </citation>
    <scope>NUCLEOTIDE SEQUENCE [LARGE SCALE GENOMIC DNA]</scope>
    <source>
        <strain evidence="11">Z151</strain>
    </source>
</reference>
<protein>
    <submittedName>
        <fullName evidence="10">Transmembrane channel-like protein 7</fullName>
    </submittedName>
</protein>
<evidence type="ECO:0000256" key="7">
    <source>
        <dbReference type="SAM" id="MobiDB-lite"/>
    </source>
</evidence>
<gene>
    <name evidence="10" type="ORF">BV898_05053</name>
</gene>
<organism evidence="10 11">
    <name type="scientific">Hypsibius exemplaris</name>
    <name type="common">Freshwater tardigrade</name>
    <dbReference type="NCBI Taxonomy" id="2072580"/>
    <lineage>
        <taxon>Eukaryota</taxon>
        <taxon>Metazoa</taxon>
        <taxon>Ecdysozoa</taxon>
        <taxon>Tardigrada</taxon>
        <taxon>Eutardigrada</taxon>
        <taxon>Parachela</taxon>
        <taxon>Hypsibioidea</taxon>
        <taxon>Hypsibiidae</taxon>
        <taxon>Hypsibius</taxon>
    </lineage>
</organism>
<dbReference type="GO" id="GO:0005886">
    <property type="term" value="C:plasma membrane"/>
    <property type="evidence" value="ECO:0007669"/>
    <property type="project" value="InterPro"/>
</dbReference>
<dbReference type="Proteomes" id="UP000192578">
    <property type="component" value="Unassembled WGS sequence"/>
</dbReference>
<dbReference type="GO" id="GO:0008381">
    <property type="term" value="F:mechanosensitive monoatomic ion channel activity"/>
    <property type="evidence" value="ECO:0007669"/>
    <property type="project" value="TreeGrafter"/>
</dbReference>
<evidence type="ECO:0000256" key="6">
    <source>
        <dbReference type="SAM" id="Coils"/>
    </source>
</evidence>
<feature type="transmembrane region" description="Helical" evidence="8">
    <location>
        <begin position="360"/>
        <end position="382"/>
    </location>
</feature>
<feature type="domain" description="TMC" evidence="9">
    <location>
        <begin position="603"/>
        <end position="709"/>
    </location>
</feature>
<evidence type="ECO:0000256" key="4">
    <source>
        <dbReference type="ARBA" id="ARBA00022989"/>
    </source>
</evidence>
<comment type="caution">
    <text evidence="10">The sequence shown here is derived from an EMBL/GenBank/DDBJ whole genome shotgun (WGS) entry which is preliminary data.</text>
</comment>
<keyword evidence="11" id="KW-1185">Reference proteome</keyword>
<dbReference type="EMBL" id="MTYJ01000026">
    <property type="protein sequence ID" value="OQV20979.1"/>
    <property type="molecule type" value="Genomic_DNA"/>
</dbReference>
<feature type="transmembrane region" description="Helical" evidence="8">
    <location>
        <begin position="713"/>
        <end position="735"/>
    </location>
</feature>
<keyword evidence="4 8" id="KW-1133">Transmembrane helix</keyword>
<keyword evidence="6" id="KW-0175">Coiled coil</keyword>
<feature type="coiled-coil region" evidence="6">
    <location>
        <begin position="808"/>
        <end position="835"/>
    </location>
</feature>
<dbReference type="PANTHER" id="PTHR23302:SF24">
    <property type="entry name" value="TMC DOMAIN-CONTAINING PROTEIN"/>
    <property type="match status" value="1"/>
</dbReference>
<keyword evidence="5 8" id="KW-0472">Membrane</keyword>
<feature type="transmembrane region" description="Helical" evidence="8">
    <location>
        <begin position="612"/>
        <end position="634"/>
    </location>
</feature>
<feature type="transmembrane region" description="Helical" evidence="8">
    <location>
        <begin position="655"/>
        <end position="674"/>
    </location>
</feature>
<dbReference type="AlphaFoldDB" id="A0A1W0X0I3"/>
<comment type="subcellular location">
    <subcellularLocation>
        <location evidence="1">Membrane</location>
        <topology evidence="1">Multi-pass membrane protein</topology>
    </subcellularLocation>
</comment>
<sequence length="836" mass="93919">MSRRASDQSVPTFTWDLPTYTEYEREVESRYGTYEEYEMEMRVRHRWPVAQPDADPSSHVVITVNPNEPVLVVEQRIPEGGRYAESLADSEAQDGSEDGDADPAQEAKKAALRSHNRFHGTRKCWAKYCWADRKNPARHSHPLETLSSNRIKTIGKDVDLLVIPSGPTHTVIRFVRYNGERIGRALNFYGPIYRRIEGYYGSGVAGYVGLINRLLLLSLFSFVLLFGLLILPSIINYEQFQTKIKEISATKPGSSPLGIEKQILYSFASSSAFGLVGNLTIDTYEPYLTKHHAIALANKNTNSSRASQLATAALELLEGTGWMEASWMFLGQYVDQLDLASRAVLPDLDLSTVGPSPYNLSMAFLFSMFAVLTVSVIVLIFSSGSSLKENLKGQHSQAYPFCEAMFSTWPHSLQYENGVENQRMTETSQLRSFLTIAKKRAAERMRKTTRQKLTVFFIRFTVWFLVVAFLDVFGYLLYTSYDEWVPENLERIAKKAQTETEQTGSTSSLLEAERFVFNFLPSIIITGFNTILPIFLNFASKFERYRSTKTELRVTLVRTILLRLASVAFLLMSFFRQLEPKQFTVPPYNEAIFTVANVTTTPCFETYVGQQIYKVLVLDVLVAVGLFAGVRVPLKILHNVTGIEVLSFEFDLSGNILSAIYIQCLYWLGIFFSPPLAGMAVLHFLVVAIVAQLGIFFVFSPSTKIHHSSGSDVFFTVVALFAFFLALLVLGFAAVKVQPSTVCGPFLFMADYPTMYAYFMATFKTYLASAGFLVDVAASSVVLFPVTVCLAVILYYKIATARAKADGIKILKQKIETATAQKKFLEQKARQLKKFS</sequence>
<dbReference type="InterPro" id="IPR012496">
    <property type="entry name" value="TMC_dom"/>
</dbReference>
<feature type="transmembrane region" description="Helical" evidence="8">
    <location>
        <begin position="515"/>
        <end position="539"/>
    </location>
</feature>
<evidence type="ECO:0000256" key="1">
    <source>
        <dbReference type="ARBA" id="ARBA00004141"/>
    </source>
</evidence>
<evidence type="ECO:0000256" key="2">
    <source>
        <dbReference type="ARBA" id="ARBA00006510"/>
    </source>
</evidence>
<feature type="transmembrane region" description="Helical" evidence="8">
    <location>
        <begin position="453"/>
        <end position="478"/>
    </location>
</feature>
<name>A0A1W0X0I3_HYPEX</name>
<evidence type="ECO:0000256" key="3">
    <source>
        <dbReference type="ARBA" id="ARBA00022692"/>
    </source>
</evidence>
<evidence type="ECO:0000259" key="9">
    <source>
        <dbReference type="Pfam" id="PF07810"/>
    </source>
</evidence>